<feature type="compositionally biased region" description="Polar residues" evidence="1">
    <location>
        <begin position="1572"/>
        <end position="1584"/>
    </location>
</feature>
<comment type="caution">
    <text evidence="3">The sequence shown here is derived from an EMBL/GenBank/DDBJ whole genome shotgun (WGS) entry which is preliminary data.</text>
</comment>
<feature type="compositionally biased region" description="Polar residues" evidence="1">
    <location>
        <begin position="1273"/>
        <end position="1286"/>
    </location>
</feature>
<feature type="compositionally biased region" description="Low complexity" evidence="1">
    <location>
        <begin position="1292"/>
        <end position="1307"/>
    </location>
</feature>
<feature type="region of interest" description="Disordered" evidence="1">
    <location>
        <begin position="1100"/>
        <end position="1192"/>
    </location>
</feature>
<reference evidence="3 4" key="1">
    <citation type="submission" date="2024-03" db="EMBL/GenBank/DDBJ databases">
        <title>The genome assembly and annotation of the cricket Gryllus longicercus Weissman &amp; Gray.</title>
        <authorList>
            <person name="Szrajer S."/>
            <person name="Gray D."/>
            <person name="Ylla G."/>
        </authorList>
    </citation>
    <scope>NUCLEOTIDE SEQUENCE [LARGE SCALE GENOMIC DNA]</scope>
    <source>
        <strain evidence="3">DAG 2021-001</strain>
        <tissue evidence="3">Whole body minus gut</tissue>
    </source>
</reference>
<dbReference type="Proteomes" id="UP001378592">
    <property type="component" value="Unassembled WGS sequence"/>
</dbReference>
<feature type="compositionally biased region" description="Basic residues" evidence="1">
    <location>
        <begin position="1346"/>
        <end position="1359"/>
    </location>
</feature>
<organism evidence="3 4">
    <name type="scientific">Gryllus longicercus</name>
    <dbReference type="NCBI Taxonomy" id="2509291"/>
    <lineage>
        <taxon>Eukaryota</taxon>
        <taxon>Metazoa</taxon>
        <taxon>Ecdysozoa</taxon>
        <taxon>Arthropoda</taxon>
        <taxon>Hexapoda</taxon>
        <taxon>Insecta</taxon>
        <taxon>Pterygota</taxon>
        <taxon>Neoptera</taxon>
        <taxon>Polyneoptera</taxon>
        <taxon>Orthoptera</taxon>
        <taxon>Ensifera</taxon>
        <taxon>Gryllidea</taxon>
        <taxon>Grylloidea</taxon>
        <taxon>Gryllidae</taxon>
        <taxon>Gryllinae</taxon>
        <taxon>Gryllus</taxon>
    </lineage>
</organism>
<protein>
    <submittedName>
        <fullName evidence="3">Uncharacterized protein</fullName>
    </submittedName>
</protein>
<feature type="compositionally biased region" description="Polar residues" evidence="1">
    <location>
        <begin position="735"/>
        <end position="747"/>
    </location>
</feature>
<gene>
    <name evidence="3" type="ORF">R5R35_002633</name>
</gene>
<name>A0AAN9YX20_9ORTH</name>
<feature type="compositionally biased region" description="Low complexity" evidence="1">
    <location>
        <begin position="1417"/>
        <end position="1442"/>
    </location>
</feature>
<feature type="compositionally biased region" description="Low complexity" evidence="1">
    <location>
        <begin position="240"/>
        <end position="259"/>
    </location>
</feature>
<feature type="region of interest" description="Disordered" evidence="1">
    <location>
        <begin position="574"/>
        <end position="598"/>
    </location>
</feature>
<feature type="region of interest" description="Disordered" evidence="1">
    <location>
        <begin position="1247"/>
        <end position="1370"/>
    </location>
</feature>
<sequence length="1659" mass="176189">MGHRARFPRGALLSLLLSLLVVVGAGAAAGAGNASRVWRPPAGAERRGWVPLNMPCPTCRHSALGVVDSSPQGAAAVGRAVPPPPHFAQQQQQQPFLQPFQQQLLLSQPSFAPPPSAAAAGPDADANLYLLRPQASPPSAISGSGPSAPPSPPLQQQDLQQVSQRPPPAATLDPLQAPREEVQLLYVPVEALRPRNRGPTPNVQQRPQQLQPQLQSAQIPPHLLLQTQSPPPLLAPSPTPSTTTTTTTTSTTTTTLAPLQGRHRFRGSVPQDKSRYLEQPLPRPPPPSPAPDRSPTASSPASPPAPHQPPLSIFVSRHAASGTPRVSDVISALRGSRSIAVMDEPGPGAPQVFVGPANLSPPPGFSKFELPYLSAIMAQSRGERRVDSLPFFVAPLSFRPPPGYSKIPFPAPHVGSVVVANATAPAPPPHSTTPHSAVASVALPADLPPISAELPALVNSLQDSRQTGDVLLLPAGRDAAQGQRAPLQQQMEPPARQHTPLEYRPTPAGPAYAQQVPEYPTQPPVTDIYPPNTQLPVQNEHTTNLPQSLNAYQEQQHLIDQYQQDYLQPTRQQTLPPQQTRAQQHLSAQQQQHRQPLPVHEERYPVTEAEPAALGHAQEQALNAGLQTLHAGVILQQETGVPETTPALTTTTTTTSTSTTSPRRQHFRGRQRASSNLASASPSPSPSVTAGPEPSRRPPSRSRRPTHPSRTRGDDASAEAGAPRGQHRFRGRGPTRQTPSTDATTLPYNPPAETTPAHDPVGETTPAYQPIGFNPVAETTPAYQQPAFRPAAVTTPAYHQRPSYSTVERTPSYEAISYTTVERTPERKRPAYSSVERAPEHPRSAYTSVEGAAEHQRPTYTTPERAHEPQQPAYSSVETTPDYPQPPAYAPESDGSQQGYSLAAAFQPAEEANPNNQGAHAAGGESDTNLRSTPPYTQQQQAYPEASLPDSPVAPVDPTAAQYLDSGNYRQHGDVAAYGATSEQTPDTTVENSTPTAEDVSSTHPPMEPGTFQRTRGRKGQQVKYQASTGDLHGATPRPVQVRLRGRVRSSRPRPPPEPENYPANFHDAAVFDATRRPAADYSFQPAAPAAAAVTTTEAIAPPAPPAPPARNRGNFLARGSPRRPAAPSAIDLPTTPAPDKVYTVRPARRPQAAPQTRVTSVRGRIRRPTTTPRTTTEPATTTTTTTTSTTAAAAAEDHLPSAHAGGFQANEVLQQPSVAVPDYYDYLAAEPAQDSPSGAVVDFRRPFTASYEDDDPEAGGAESQWTGKWHQQHPNSLSTEPSTAKPSLGGDAPDSSAPVSSAPSAYDDLDLLDEATPPATPTPLEAAMALGAPDAAASARAAPDRKHRRLRVRVRTRVSPRDMLEPAESQNIATLANSIPAAAKKPWSASAPREVPPAVTEPLDAPSTPADLLYDTTTAPPTDSLAATTPLPAAPDAYYTTSEPATEALPPTTQAPLTESASYTPKPDVEESEHDVAFTGPGEDDADSLDATSQPVFNENSKPSEEDSESFEDLAAVSAREEAPAEELPASTTEDPTSTPTPTTTTTTTTTATATMTTTPTTTTTTAPTVPEQSSIAIANATTIPDPFTPAGRLYSDIQRARAAVTRDSPSQATARLLGTSTTTEVSHETEICYRGRCVKTKSRHETPTEEAGAGRGP</sequence>
<feature type="compositionally biased region" description="Polar residues" evidence="1">
    <location>
        <begin position="1491"/>
        <end position="1502"/>
    </location>
</feature>
<feature type="compositionally biased region" description="Low complexity" evidence="1">
    <location>
        <begin position="1382"/>
        <end position="1393"/>
    </location>
</feature>
<evidence type="ECO:0000256" key="1">
    <source>
        <dbReference type="SAM" id="MobiDB-lite"/>
    </source>
</evidence>
<feature type="region of interest" description="Disordered" evidence="1">
    <location>
        <begin position="134"/>
        <end position="177"/>
    </location>
</feature>
<evidence type="ECO:0000313" key="3">
    <source>
        <dbReference type="EMBL" id="KAK7790163.1"/>
    </source>
</evidence>
<feature type="chain" id="PRO_5042828838" evidence="2">
    <location>
        <begin position="28"/>
        <end position="1659"/>
    </location>
</feature>
<feature type="region of interest" description="Disordered" evidence="1">
    <location>
        <begin position="478"/>
        <end position="514"/>
    </location>
</feature>
<feature type="compositionally biased region" description="Low complexity" evidence="1">
    <location>
        <begin position="204"/>
        <end position="228"/>
    </location>
</feature>
<keyword evidence="2" id="KW-0732">Signal</keyword>
<feature type="compositionally biased region" description="Basic residues" evidence="1">
    <location>
        <begin position="698"/>
        <end position="710"/>
    </location>
</feature>
<feature type="region of interest" description="Disordered" evidence="1">
    <location>
        <begin position="1382"/>
        <end position="1592"/>
    </location>
</feature>
<dbReference type="EMBL" id="JAZDUA010000658">
    <property type="protein sequence ID" value="KAK7790163.1"/>
    <property type="molecule type" value="Genomic_DNA"/>
</dbReference>
<feature type="signal peptide" evidence="2">
    <location>
        <begin position="1"/>
        <end position="27"/>
    </location>
</feature>
<proteinExistence type="predicted"/>
<feature type="compositionally biased region" description="Polar residues" evidence="1">
    <location>
        <begin position="926"/>
        <end position="937"/>
    </location>
</feature>
<feature type="region of interest" description="Disordered" evidence="1">
    <location>
        <begin position="794"/>
        <end position="1065"/>
    </location>
</feature>
<feature type="compositionally biased region" description="Polar residues" evidence="1">
    <location>
        <begin position="1452"/>
        <end position="1464"/>
    </location>
</feature>
<feature type="compositionally biased region" description="Pro residues" evidence="1">
    <location>
        <begin position="229"/>
        <end position="239"/>
    </location>
</feature>
<feature type="compositionally biased region" description="Low complexity" evidence="1">
    <location>
        <begin position="649"/>
        <end position="661"/>
    </location>
</feature>
<feature type="compositionally biased region" description="Low complexity" evidence="1">
    <location>
        <begin position="1315"/>
        <end position="1342"/>
    </location>
</feature>
<keyword evidence="4" id="KW-1185">Reference proteome</keyword>
<evidence type="ECO:0000313" key="4">
    <source>
        <dbReference type="Proteomes" id="UP001378592"/>
    </source>
</evidence>
<feature type="compositionally biased region" description="Polar residues" evidence="1">
    <location>
        <begin position="981"/>
        <end position="1004"/>
    </location>
</feature>
<feature type="compositionally biased region" description="Pro residues" evidence="1">
    <location>
        <begin position="281"/>
        <end position="292"/>
    </location>
</feature>
<feature type="compositionally biased region" description="Low complexity" evidence="1">
    <location>
        <begin position="154"/>
        <end position="164"/>
    </location>
</feature>
<feature type="compositionally biased region" description="Low complexity" evidence="1">
    <location>
        <begin position="134"/>
        <end position="146"/>
    </location>
</feature>
<feature type="compositionally biased region" description="Low complexity" evidence="1">
    <location>
        <begin position="1527"/>
        <end position="1570"/>
    </location>
</feature>
<feature type="compositionally biased region" description="Low complexity" evidence="1">
    <location>
        <begin position="1169"/>
        <end position="1192"/>
    </location>
</feature>
<feature type="compositionally biased region" description="Low complexity" evidence="1">
    <location>
        <begin position="673"/>
        <end position="682"/>
    </location>
</feature>
<feature type="region of interest" description="Disordered" evidence="1">
    <location>
        <begin position="74"/>
        <end position="94"/>
    </location>
</feature>
<evidence type="ECO:0000256" key="2">
    <source>
        <dbReference type="SAM" id="SignalP"/>
    </source>
</evidence>
<feature type="region of interest" description="Disordered" evidence="1">
    <location>
        <begin position="189"/>
        <end position="311"/>
    </location>
</feature>
<feature type="region of interest" description="Disordered" evidence="1">
    <location>
        <begin position="639"/>
        <end position="775"/>
    </location>
</feature>
<accession>A0AAN9YX20</accession>